<feature type="region of interest" description="Disordered" evidence="1">
    <location>
        <begin position="26"/>
        <end position="63"/>
    </location>
</feature>
<gene>
    <name evidence="2" type="ORF">TrLO_g8849</name>
</gene>
<protein>
    <submittedName>
        <fullName evidence="2">Uncharacterized protein</fullName>
    </submittedName>
</protein>
<accession>A0A9W7A8I6</accession>
<proteinExistence type="predicted"/>
<evidence type="ECO:0000313" key="2">
    <source>
        <dbReference type="EMBL" id="GMH65516.1"/>
    </source>
</evidence>
<sequence length="771" mass="84343">MAMSLSAGGGGMGGAGLGSAAMAYQAPGSSGMPSQPQTMSNPGASMMKSSNVTTDTSTPEEDFRSTLPVASLDLYSQLVAFNEGGTFNFKPGKVPSKASAPFMNLFEKSLRITRNEDKSYKAFKKYSRKGHTPGPVFEKCLAKEKFKDVVTFPVNLWSWINQVVVGDVKVWPDKLSSGPKRGSILVDLHDDYEPIVMTVDRLLGLFIHGVVNLHVKCDDGCILNVPLEAGENDEMRTWVKMALDCTDFVEPLCPGSKKSNDFKPQVLTPDRGLAVVTGSQWKVTKGMVGGPELNREISRLLERSKLEGKQAGNRPPCSIPSESPMVLTFTSTKKSISCSVVMLSQLTSMGKNKDGQPIPLFCKLAVVTKVVHLKEATEKLALESIKLCAANLSRAYPNRGVCCVYVYDSFLPVSVFGGEALKVLTSPASAGFKQPGPPPIIKCEGDEAAYGSVLFLSTVGEQRVKAGPEGTIKLQDVVASPVGVRFDFGNGKSVVKPIFDFDRAIPSKYSLDLTAAEVAWVNAGEGREVGDADPDEDLKEWEHKKNLEARKEAAKNLRIHVVQRKGRGDWQDVPMFEGADVTTSGKGIRPLSFTHEETGVDVQISSCTFVIAMDCGGICSTRMIRERIDIESKDKIVDGDKWIYYKIMAVIAIVFAAISYRSYKVTVVFDYNTKKLHTFYRHVKPKGAINPLHEARILVYEYQDKEKELWAKLEKKYGEKVLEPYEYVFEDEEEEEGEGGERGAEGGEGEGEGGAEGDKTKTSEEGSDNEL</sequence>
<reference evidence="3" key="1">
    <citation type="journal article" date="2023" name="Commun. Biol.">
        <title>Genome analysis of Parmales, the sister group of diatoms, reveals the evolutionary specialization of diatoms from phago-mixotrophs to photoautotrophs.</title>
        <authorList>
            <person name="Ban H."/>
            <person name="Sato S."/>
            <person name="Yoshikawa S."/>
            <person name="Yamada K."/>
            <person name="Nakamura Y."/>
            <person name="Ichinomiya M."/>
            <person name="Sato N."/>
            <person name="Blanc-Mathieu R."/>
            <person name="Endo H."/>
            <person name="Kuwata A."/>
            <person name="Ogata H."/>
        </authorList>
    </citation>
    <scope>NUCLEOTIDE SEQUENCE [LARGE SCALE GENOMIC DNA]</scope>
    <source>
        <strain evidence="3">NIES 3700</strain>
    </source>
</reference>
<evidence type="ECO:0000256" key="1">
    <source>
        <dbReference type="SAM" id="MobiDB-lite"/>
    </source>
</evidence>
<comment type="caution">
    <text evidence="2">The sequence shown here is derived from an EMBL/GenBank/DDBJ whole genome shotgun (WGS) entry which is preliminary data.</text>
</comment>
<dbReference type="EMBL" id="BRXW01000552">
    <property type="protein sequence ID" value="GMH65516.1"/>
    <property type="molecule type" value="Genomic_DNA"/>
</dbReference>
<name>A0A9W7A8I6_9STRA</name>
<organism evidence="2 3">
    <name type="scientific">Triparma laevis f. longispina</name>
    <dbReference type="NCBI Taxonomy" id="1714387"/>
    <lineage>
        <taxon>Eukaryota</taxon>
        <taxon>Sar</taxon>
        <taxon>Stramenopiles</taxon>
        <taxon>Ochrophyta</taxon>
        <taxon>Bolidophyceae</taxon>
        <taxon>Parmales</taxon>
        <taxon>Triparmaceae</taxon>
        <taxon>Triparma</taxon>
    </lineage>
</organism>
<dbReference type="AlphaFoldDB" id="A0A9W7A8I6"/>
<feature type="region of interest" description="Disordered" evidence="1">
    <location>
        <begin position="728"/>
        <end position="771"/>
    </location>
</feature>
<dbReference type="OrthoDB" id="192898at2759"/>
<evidence type="ECO:0000313" key="3">
    <source>
        <dbReference type="Proteomes" id="UP001165122"/>
    </source>
</evidence>
<feature type="compositionally biased region" description="Polar residues" evidence="1">
    <location>
        <begin position="27"/>
        <end position="57"/>
    </location>
</feature>
<dbReference type="Proteomes" id="UP001165122">
    <property type="component" value="Unassembled WGS sequence"/>
</dbReference>
<keyword evidence="3" id="KW-1185">Reference proteome</keyword>
<feature type="compositionally biased region" description="Acidic residues" evidence="1">
    <location>
        <begin position="728"/>
        <end position="738"/>
    </location>
</feature>